<dbReference type="Pfam" id="PF13185">
    <property type="entry name" value="GAF_2"/>
    <property type="match status" value="1"/>
</dbReference>
<dbReference type="SMART" id="SM00065">
    <property type="entry name" value="GAF"/>
    <property type="match status" value="1"/>
</dbReference>
<dbReference type="CDD" id="cd16917">
    <property type="entry name" value="HATPase_UhpB-NarQ-NarX-like"/>
    <property type="match status" value="1"/>
</dbReference>
<dbReference type="SUPFAM" id="SSF158472">
    <property type="entry name" value="HAMP domain-like"/>
    <property type="match status" value="1"/>
</dbReference>
<keyword evidence="7 9" id="KW-0067">ATP-binding</keyword>
<dbReference type="Proteomes" id="UP000177950">
    <property type="component" value="Unassembled WGS sequence"/>
</dbReference>
<dbReference type="Pfam" id="PF00672">
    <property type="entry name" value="HAMP"/>
    <property type="match status" value="1"/>
</dbReference>
<evidence type="ECO:0000256" key="10">
    <source>
        <dbReference type="SAM" id="Phobius"/>
    </source>
</evidence>
<dbReference type="EMBL" id="MFSV01000097">
    <property type="protein sequence ID" value="OGI57937.1"/>
    <property type="molecule type" value="Genomic_DNA"/>
</dbReference>
<dbReference type="AlphaFoldDB" id="A0A1F6UKP8"/>
<evidence type="ECO:0000256" key="5">
    <source>
        <dbReference type="ARBA" id="ARBA00022741"/>
    </source>
</evidence>
<proteinExistence type="predicted"/>
<sequence>MALTNENTQSRPLTHDWGSAPVLGWWRETHRLHWRPLFAPLVSLLVLLGLAAAAGFLALSLPEYSTLLYSAQIIFILGGVACIGLTLWRVKRELLEPLAELRRWAQRMREGDLSVRVPITASGEFTELARDINDLGDELRMLNLEMTSKVRKHTQHLSHKTRSLEILYDISSSLNRSRNLEELLDSFLDTCMDLVDARAVAVRLLNGSGQLRLIASRGLDPQVVEREKLMPVNSCLCGNVAMHGGVHIQKGTAECSKVLGQTFLANDCQELVVVPLKYREEIIGVYNLILDKPSSDLGDEARDLFISIGRHLALALEKTRLDENARRLAIIEERHMMGNELHDSLAQSIVSMRLHIKMLGEMLFRKDIHNAQHEVRRLHTSVEDAHTSLRELLANFRSRMDQRGLVPAIEEMVLNFKQETGIAAYFHNECSGLTLTPAQEIQVFRITQEALANIRKHSDAMTARIMLRSDDGENYTLLIEDDGLGMTPVEPSLRGEHVGISIMRERAERLPGRLKIESEPGEGTRICLNFAAHSPPISIEDTRG</sequence>
<evidence type="ECO:0000313" key="13">
    <source>
        <dbReference type="EMBL" id="OGI57937.1"/>
    </source>
</evidence>
<evidence type="ECO:0000256" key="8">
    <source>
        <dbReference type="ARBA" id="ARBA00023012"/>
    </source>
</evidence>
<dbReference type="Pfam" id="PF02518">
    <property type="entry name" value="HATPase_c"/>
    <property type="match status" value="1"/>
</dbReference>
<gene>
    <name evidence="13" type="ORF">A2V58_01215</name>
</gene>
<keyword evidence="4 9" id="KW-0808">Transferase</keyword>
<keyword evidence="6 9" id="KW-0418">Kinase</keyword>
<dbReference type="EC" id="2.7.13.3" evidence="9"/>
<dbReference type="Gene3D" id="3.30.565.10">
    <property type="entry name" value="Histidine kinase-like ATPase, C-terminal domain"/>
    <property type="match status" value="1"/>
</dbReference>
<dbReference type="SMART" id="SM00304">
    <property type="entry name" value="HAMP"/>
    <property type="match status" value="1"/>
</dbReference>
<comment type="catalytic activity">
    <reaction evidence="1 9">
        <text>ATP + protein L-histidine = ADP + protein N-phospho-L-histidine.</text>
        <dbReference type="EC" id="2.7.13.3"/>
    </reaction>
</comment>
<accession>A0A1F6UKP8</accession>
<keyword evidence="8 9" id="KW-0902">Two-component regulatory system</keyword>
<keyword evidence="9" id="KW-1003">Cell membrane</keyword>
<evidence type="ECO:0000259" key="12">
    <source>
        <dbReference type="PROSITE" id="PS50885"/>
    </source>
</evidence>
<dbReference type="InterPro" id="IPR003018">
    <property type="entry name" value="GAF"/>
</dbReference>
<keyword evidence="9" id="KW-0997">Cell inner membrane</keyword>
<dbReference type="InterPro" id="IPR036890">
    <property type="entry name" value="HATPase_C_sf"/>
</dbReference>
<feature type="domain" description="Histidine kinase" evidence="11">
    <location>
        <begin position="340"/>
        <end position="534"/>
    </location>
</feature>
<dbReference type="InterPro" id="IPR016380">
    <property type="entry name" value="Sig_transdc_His_kin_NarX/NarQ"/>
</dbReference>
<keyword evidence="3" id="KW-0597">Phosphoprotein</keyword>
<dbReference type="Gene3D" id="6.10.340.10">
    <property type="match status" value="1"/>
</dbReference>
<reference evidence="13 14" key="1">
    <citation type="journal article" date="2016" name="Nat. Commun.">
        <title>Thousands of microbial genomes shed light on interconnected biogeochemical processes in an aquifer system.</title>
        <authorList>
            <person name="Anantharaman K."/>
            <person name="Brown C.T."/>
            <person name="Hug L.A."/>
            <person name="Sharon I."/>
            <person name="Castelle C.J."/>
            <person name="Probst A.J."/>
            <person name="Thomas B.C."/>
            <person name="Singh A."/>
            <person name="Wilkins M.J."/>
            <person name="Karaoz U."/>
            <person name="Brodie E.L."/>
            <person name="Williams K.H."/>
            <person name="Hubbard S.S."/>
            <person name="Banfield J.F."/>
        </authorList>
    </citation>
    <scope>NUCLEOTIDE SEQUENCE [LARGE SCALE GENOMIC DNA]</scope>
</reference>
<dbReference type="SUPFAM" id="SSF55781">
    <property type="entry name" value="GAF domain-like"/>
    <property type="match status" value="1"/>
</dbReference>
<dbReference type="InterPro" id="IPR050482">
    <property type="entry name" value="Sensor_HK_TwoCompSys"/>
</dbReference>
<evidence type="ECO:0000256" key="3">
    <source>
        <dbReference type="ARBA" id="ARBA00022553"/>
    </source>
</evidence>
<evidence type="ECO:0000256" key="4">
    <source>
        <dbReference type="ARBA" id="ARBA00022679"/>
    </source>
</evidence>
<evidence type="ECO:0000259" key="11">
    <source>
        <dbReference type="PROSITE" id="PS50109"/>
    </source>
</evidence>
<evidence type="ECO:0000313" key="14">
    <source>
        <dbReference type="Proteomes" id="UP000177950"/>
    </source>
</evidence>
<dbReference type="Gene3D" id="1.20.5.1930">
    <property type="match status" value="1"/>
</dbReference>
<feature type="transmembrane region" description="Helical" evidence="10">
    <location>
        <begin position="37"/>
        <end position="61"/>
    </location>
</feature>
<keyword evidence="9 10" id="KW-0472">Membrane</keyword>
<dbReference type="CDD" id="cd06225">
    <property type="entry name" value="HAMP"/>
    <property type="match status" value="1"/>
</dbReference>
<dbReference type="InterPro" id="IPR003594">
    <property type="entry name" value="HATPase_dom"/>
</dbReference>
<dbReference type="PROSITE" id="PS50885">
    <property type="entry name" value="HAMP"/>
    <property type="match status" value="1"/>
</dbReference>
<dbReference type="PROSITE" id="PS50109">
    <property type="entry name" value="HIS_KIN"/>
    <property type="match status" value="1"/>
</dbReference>
<keyword evidence="5 9" id="KW-0547">Nucleotide-binding</keyword>
<dbReference type="SUPFAM" id="SSF55874">
    <property type="entry name" value="ATPase domain of HSP90 chaperone/DNA topoisomerase II/histidine kinase"/>
    <property type="match status" value="1"/>
</dbReference>
<name>A0A1F6UKP8_9PROT</name>
<comment type="caution">
    <text evidence="13">The sequence shown here is derived from an EMBL/GenBank/DDBJ whole genome shotgun (WGS) entry which is preliminary data.</text>
</comment>
<dbReference type="InterPro" id="IPR003660">
    <property type="entry name" value="HAMP_dom"/>
</dbReference>
<evidence type="ECO:0000256" key="9">
    <source>
        <dbReference type="PIRNR" id="PIRNR003167"/>
    </source>
</evidence>
<dbReference type="GO" id="GO:0005524">
    <property type="term" value="F:ATP binding"/>
    <property type="evidence" value="ECO:0007669"/>
    <property type="project" value="UniProtKB-UniRule"/>
</dbReference>
<evidence type="ECO:0000256" key="1">
    <source>
        <dbReference type="ARBA" id="ARBA00000085"/>
    </source>
</evidence>
<dbReference type="InterPro" id="IPR029016">
    <property type="entry name" value="GAF-like_dom_sf"/>
</dbReference>
<dbReference type="PANTHER" id="PTHR24421:SF10">
    <property type="entry name" value="NITRATE_NITRITE SENSOR PROTEIN NARQ"/>
    <property type="match status" value="1"/>
</dbReference>
<evidence type="ECO:0000256" key="6">
    <source>
        <dbReference type="ARBA" id="ARBA00022777"/>
    </source>
</evidence>
<organism evidence="13 14">
    <name type="scientific">Candidatus Muproteobacteria bacterium RBG_19FT_COMBO_61_10</name>
    <dbReference type="NCBI Taxonomy" id="1817761"/>
    <lineage>
        <taxon>Bacteria</taxon>
        <taxon>Pseudomonadati</taxon>
        <taxon>Pseudomonadota</taxon>
        <taxon>Candidatus Muproteobacteria</taxon>
    </lineage>
</organism>
<keyword evidence="10" id="KW-1133">Transmembrane helix</keyword>
<dbReference type="PIRSF" id="PIRSF003167">
    <property type="entry name" value="STHK_NarX/NarQ"/>
    <property type="match status" value="1"/>
</dbReference>
<feature type="domain" description="HAMP" evidence="12">
    <location>
        <begin position="92"/>
        <end position="144"/>
    </location>
</feature>
<dbReference type="PANTHER" id="PTHR24421">
    <property type="entry name" value="NITRATE/NITRITE SENSOR PROTEIN NARX-RELATED"/>
    <property type="match status" value="1"/>
</dbReference>
<dbReference type="InterPro" id="IPR011712">
    <property type="entry name" value="Sig_transdc_His_kin_sub3_dim/P"/>
</dbReference>
<dbReference type="SMART" id="SM00387">
    <property type="entry name" value="HATPase_c"/>
    <property type="match status" value="1"/>
</dbReference>
<evidence type="ECO:0000256" key="2">
    <source>
        <dbReference type="ARBA" id="ARBA00004370"/>
    </source>
</evidence>
<dbReference type="Pfam" id="PF07730">
    <property type="entry name" value="HisKA_3"/>
    <property type="match status" value="1"/>
</dbReference>
<dbReference type="Gene3D" id="3.30.450.40">
    <property type="match status" value="1"/>
</dbReference>
<keyword evidence="10" id="KW-0812">Transmembrane</keyword>
<comment type="subcellular location">
    <subcellularLocation>
        <location evidence="9">Cell inner membrane</location>
    </subcellularLocation>
    <subcellularLocation>
        <location evidence="2">Membrane</location>
    </subcellularLocation>
</comment>
<protein>
    <recommendedName>
        <fullName evidence="9">Sensor protein</fullName>
        <ecNumber evidence="9">2.7.13.3</ecNumber>
    </recommendedName>
</protein>
<dbReference type="GO" id="GO:0046983">
    <property type="term" value="F:protein dimerization activity"/>
    <property type="evidence" value="ECO:0007669"/>
    <property type="project" value="UniProtKB-UniRule"/>
</dbReference>
<feature type="transmembrane region" description="Helical" evidence="10">
    <location>
        <begin position="67"/>
        <end position="88"/>
    </location>
</feature>
<dbReference type="GO" id="GO:0005886">
    <property type="term" value="C:plasma membrane"/>
    <property type="evidence" value="ECO:0007669"/>
    <property type="project" value="UniProtKB-SubCell"/>
</dbReference>
<dbReference type="InterPro" id="IPR005467">
    <property type="entry name" value="His_kinase_dom"/>
</dbReference>
<evidence type="ECO:0000256" key="7">
    <source>
        <dbReference type="ARBA" id="ARBA00022840"/>
    </source>
</evidence>
<dbReference type="GO" id="GO:0000155">
    <property type="term" value="F:phosphorelay sensor kinase activity"/>
    <property type="evidence" value="ECO:0007669"/>
    <property type="project" value="UniProtKB-UniRule"/>
</dbReference>